<dbReference type="RefSeq" id="WP_223928389.1">
    <property type="nucleotide sequence ID" value="NZ_BPTU01000002.1"/>
</dbReference>
<dbReference type="GeneID" id="72465827"/>
<dbReference type="AlphaFoldDB" id="A0A9R1CY76"/>
<accession>A0A9R1CY76</accession>
<evidence type="ECO:0000313" key="1">
    <source>
        <dbReference type="EMBL" id="GJG60126.1"/>
    </source>
</evidence>
<gene>
    <name evidence="1" type="ORF">PRLR5076_29770</name>
</gene>
<dbReference type="Proteomes" id="UP000825483">
    <property type="component" value="Unassembled WGS sequence"/>
</dbReference>
<protein>
    <recommendedName>
        <fullName evidence="3">DUF4143 domain-containing protein</fullName>
    </recommendedName>
</protein>
<proteinExistence type="predicted"/>
<reference evidence="1" key="1">
    <citation type="journal article" date="2022" name="Int. J. Syst. Evol. Microbiol.">
        <title>Prevotella lacticifex sp. nov., isolated from the rumen of cows.</title>
        <authorList>
            <person name="Shinkai T."/>
            <person name="Ikeyama N."/>
            <person name="Kumagai M."/>
            <person name="Ohmori H."/>
            <person name="Sakamoto M."/>
            <person name="Ohkuma M."/>
            <person name="Mitsumori M."/>
        </authorList>
    </citation>
    <scope>NUCLEOTIDE SEQUENCE</scope>
    <source>
        <strain evidence="1">R5076</strain>
    </source>
</reference>
<evidence type="ECO:0008006" key="3">
    <source>
        <dbReference type="Google" id="ProtNLM"/>
    </source>
</evidence>
<organism evidence="1 2">
    <name type="scientific">Prevotella lacticifex</name>
    <dbReference type="NCBI Taxonomy" id="2854755"/>
    <lineage>
        <taxon>Bacteria</taxon>
        <taxon>Pseudomonadati</taxon>
        <taxon>Bacteroidota</taxon>
        <taxon>Bacteroidia</taxon>
        <taxon>Bacteroidales</taxon>
        <taxon>Prevotellaceae</taxon>
        <taxon>Prevotella</taxon>
    </lineage>
</organism>
<comment type="caution">
    <text evidence="1">The sequence shown here is derived from an EMBL/GenBank/DDBJ whole genome shotgun (WGS) entry which is preliminary data.</text>
</comment>
<keyword evidence="2" id="KW-1185">Reference proteome</keyword>
<evidence type="ECO:0000313" key="2">
    <source>
        <dbReference type="Proteomes" id="UP000825483"/>
    </source>
</evidence>
<sequence>MRGHLKRRNLEIDFVVNRHDERLYIQSAYALPSQEKMDQEQASLLHIKDGFQKVIVAGDRYISGYNENGILVESLYDFLLGKQKF</sequence>
<name>A0A9R1CY76_9BACT</name>
<dbReference type="EMBL" id="BPUB01000002">
    <property type="protein sequence ID" value="GJG60126.1"/>
    <property type="molecule type" value="Genomic_DNA"/>
</dbReference>